<dbReference type="RefSeq" id="WP_167857623.1">
    <property type="nucleotide sequence ID" value="NZ_SIJK02000148.1"/>
</dbReference>
<proteinExistence type="predicted"/>
<evidence type="ECO:0000256" key="1">
    <source>
        <dbReference type="SAM" id="MobiDB-lite"/>
    </source>
</evidence>
<dbReference type="EMBL" id="SIJK02000148">
    <property type="protein sequence ID" value="MBP1469034.1"/>
    <property type="molecule type" value="Genomic_DNA"/>
</dbReference>
<comment type="caution">
    <text evidence="2">The sequence shown here is derived from an EMBL/GenBank/DDBJ whole genome shotgun (WGS) entry which is preliminary data.</text>
</comment>
<protein>
    <recommendedName>
        <fullName evidence="4">Swt1-like HEPN domain-containing protein</fullName>
    </recommendedName>
</protein>
<keyword evidence="3" id="KW-1185">Reference proteome</keyword>
<evidence type="ECO:0008006" key="4">
    <source>
        <dbReference type="Google" id="ProtNLM"/>
    </source>
</evidence>
<accession>A0ABS4DHZ9</accession>
<feature type="region of interest" description="Disordered" evidence="1">
    <location>
        <begin position="56"/>
        <end position="84"/>
    </location>
</feature>
<gene>
    <name evidence="2" type="ORF">EYB53_025220</name>
</gene>
<sequence>APSSPIKRMIADLTLLGEHHGTLLFAFLMGERAATPGSDPSLLSPADRDQLIASSPSLLSPTDHAQPIASGPYHLSPADRDQPIVPDQHVSIQPLCPATDLHGLRTLLTTLLDAAHRRLREPRNPRCQGVFLDTLSLAERGALVGRQGDTLAPDDLLVCPKPHIGNWRIDLVSREQHCCRDGRICHIIGQPGAAPPVRPPRTPKDLLKELERLFASGDLDTLDEAAIEHVSNRIEGLTRRFAEITGALQNLGRYEAKLGDIGLERTLHLLGAPERESLALAVYLRDQLDEIQANDYSAPIIHVARVLERELQRRILATPGISGTDFPHGRPTLGVLGGVRRKNPLLWARITTHLGSAWAGTVDPDDRSFTVSIEQFVDEIDLLVQIRNQAAHTTPIPRTRFRAILRSCCDGGPLRIGALNVLLTAWPHP</sequence>
<evidence type="ECO:0000313" key="2">
    <source>
        <dbReference type="EMBL" id="MBP1469034.1"/>
    </source>
</evidence>
<feature type="non-terminal residue" evidence="2">
    <location>
        <position position="1"/>
    </location>
</feature>
<dbReference type="Proteomes" id="UP001193081">
    <property type="component" value="Unassembled WGS sequence"/>
</dbReference>
<evidence type="ECO:0000313" key="3">
    <source>
        <dbReference type="Proteomes" id="UP001193081"/>
    </source>
</evidence>
<name>A0ABS4DHZ9_9CHLR</name>
<organism evidence="2 3">
    <name type="scientific">Candidatus Chloroploca mongolica</name>
    <dbReference type="NCBI Taxonomy" id="2528176"/>
    <lineage>
        <taxon>Bacteria</taxon>
        <taxon>Bacillati</taxon>
        <taxon>Chloroflexota</taxon>
        <taxon>Chloroflexia</taxon>
        <taxon>Chloroflexales</taxon>
        <taxon>Chloroflexineae</taxon>
        <taxon>Oscillochloridaceae</taxon>
        <taxon>Candidatus Chloroploca</taxon>
    </lineage>
</organism>
<reference evidence="2 3" key="1">
    <citation type="submission" date="2021-03" db="EMBL/GenBank/DDBJ databases">
        <authorList>
            <person name="Grouzdev D.S."/>
        </authorList>
    </citation>
    <scope>NUCLEOTIDE SEQUENCE [LARGE SCALE GENOMIC DNA]</scope>
    <source>
        <strain evidence="2 3">M50-1</strain>
    </source>
</reference>